<feature type="domain" description="Calponin-homology (CH)" evidence="5">
    <location>
        <begin position="272"/>
        <end position="384"/>
    </location>
</feature>
<reference evidence="7" key="1">
    <citation type="journal article" date="2019" name="Gigascience">
        <title>De novo genome assembly of the endangered Acer yangbiense, a plant species with extremely small populations endemic to Yunnan Province, China.</title>
        <authorList>
            <person name="Yang J."/>
            <person name="Wariss H.M."/>
            <person name="Tao L."/>
            <person name="Zhang R."/>
            <person name="Yun Q."/>
            <person name="Hollingsworth P."/>
            <person name="Dao Z."/>
            <person name="Luo G."/>
            <person name="Guo H."/>
            <person name="Ma Y."/>
            <person name="Sun W."/>
        </authorList>
    </citation>
    <scope>NUCLEOTIDE SEQUENCE [LARGE SCALE GENOMIC DNA]</scope>
    <source>
        <strain evidence="7">cv. br00</strain>
    </source>
</reference>
<dbReference type="SUPFAM" id="SSF47576">
    <property type="entry name" value="Calponin-homology domain, CH-domain"/>
    <property type="match status" value="3"/>
</dbReference>
<gene>
    <name evidence="6" type="ORF">DKX38_022452</name>
</gene>
<dbReference type="GO" id="GO:0051639">
    <property type="term" value="P:actin filament network formation"/>
    <property type="evidence" value="ECO:0007669"/>
    <property type="project" value="TreeGrafter"/>
</dbReference>
<evidence type="ECO:0000313" key="7">
    <source>
        <dbReference type="Proteomes" id="UP000326939"/>
    </source>
</evidence>
<dbReference type="GO" id="GO:0051017">
    <property type="term" value="P:actin filament bundle assembly"/>
    <property type="evidence" value="ECO:0007669"/>
    <property type="project" value="InterPro"/>
</dbReference>
<evidence type="ECO:0000256" key="4">
    <source>
        <dbReference type="SAM" id="Phobius"/>
    </source>
</evidence>
<accession>A0A5N5K4A5</accession>
<keyword evidence="4" id="KW-0472">Membrane</keyword>
<comment type="caution">
    <text evidence="6">The sequence shown here is derived from an EMBL/GenBank/DDBJ whole genome shotgun (WGS) entry which is preliminary data.</text>
</comment>
<dbReference type="GO" id="GO:0032432">
    <property type="term" value="C:actin filament bundle"/>
    <property type="evidence" value="ECO:0007669"/>
    <property type="project" value="TreeGrafter"/>
</dbReference>
<evidence type="ECO:0000256" key="3">
    <source>
        <dbReference type="ARBA" id="ARBA00023203"/>
    </source>
</evidence>
<keyword evidence="4" id="KW-1133">Transmembrane helix</keyword>
<dbReference type="Pfam" id="PF00307">
    <property type="entry name" value="CH"/>
    <property type="match status" value="1"/>
</dbReference>
<protein>
    <recommendedName>
        <fullName evidence="5">Calponin-homology (CH) domain-containing protein</fullName>
    </recommendedName>
</protein>
<name>A0A5N5K4A5_9ROSI</name>
<dbReference type="InterPro" id="IPR001715">
    <property type="entry name" value="CH_dom"/>
</dbReference>
<proteinExistence type="predicted"/>
<dbReference type="EMBL" id="VDCV01000015">
    <property type="protein sequence ID" value="KAB5524703.1"/>
    <property type="molecule type" value="Genomic_DNA"/>
</dbReference>
<dbReference type="PANTHER" id="PTHR19961:SF62">
    <property type="entry name" value="FIMBRIN-1"/>
    <property type="match status" value="1"/>
</dbReference>
<feature type="transmembrane region" description="Helical" evidence="4">
    <location>
        <begin position="78"/>
        <end position="99"/>
    </location>
</feature>
<sequence length="584" mass="65612">MGVIRDLQGQATAKSGASKQSSSFLKATTMTLFTISESEKASYADQIDSYLGNDPFLKQFLPIDPATKDLFNLVKDGVLLWLKGFILFVHFAASSVAWLDFSDYKESLDIDVNLSYDCMQNALKIMDNCRSMINYFFQDVEGHMELAAEKVSLKWMNFHPKKAGYEKPVLTFSSDVKKGKAIVGDLPPVRGKLKAFIFNKEEIAGILNEFYGDLSNEIESEDFLKEAAYSFYCMELGVIRDLQGQATAKSGASKQCSSFLEATTMTLFTISESEKASYGDQIHSFLGDDPFLKQFLPIDPATRDLLNLVKDGVLLCSSILLCQKRESYTKRVLNQWQRNENHTLCLNSSKAIGCTVVNIGTQDLVEGRPHLLLGLISLIIKIQLLVELSLRKTPQLVELVDENHIMDNFRSMINFQDVEELMELAPEKVFLKWMNFHPKKAGYEKPVLTFSSDLKVYGHFSREAAYSFYCMELGVIRDSQGQATAKSGASKQSSSFLEATTMTLFTISESEKASYGDQIDSFLGDDPFLKQFLPIDPATKDLLNLVKDGVLLCIRGTLFIPIQLYPYDLKISFGEWSESLMRQG</sequence>
<evidence type="ECO:0000256" key="2">
    <source>
        <dbReference type="ARBA" id="ARBA00022737"/>
    </source>
</evidence>
<dbReference type="PROSITE" id="PS50021">
    <property type="entry name" value="CH"/>
    <property type="match status" value="1"/>
</dbReference>
<dbReference type="InterPro" id="IPR001589">
    <property type="entry name" value="Actinin_actin-bd_CS"/>
</dbReference>
<dbReference type="GO" id="GO:0051015">
    <property type="term" value="F:actin filament binding"/>
    <property type="evidence" value="ECO:0007669"/>
    <property type="project" value="InterPro"/>
</dbReference>
<evidence type="ECO:0000256" key="1">
    <source>
        <dbReference type="ARBA" id="ARBA00011385"/>
    </source>
</evidence>
<keyword evidence="2" id="KW-0677">Repeat</keyword>
<dbReference type="PROSITE" id="PS00020">
    <property type="entry name" value="ACTININ_2"/>
    <property type="match status" value="1"/>
</dbReference>
<keyword evidence="4" id="KW-0812">Transmembrane</keyword>
<dbReference type="InterPro" id="IPR036872">
    <property type="entry name" value="CH_dom_sf"/>
</dbReference>
<dbReference type="GO" id="GO:0005884">
    <property type="term" value="C:actin filament"/>
    <property type="evidence" value="ECO:0007669"/>
    <property type="project" value="TreeGrafter"/>
</dbReference>
<dbReference type="GO" id="GO:0005737">
    <property type="term" value="C:cytoplasm"/>
    <property type="evidence" value="ECO:0007669"/>
    <property type="project" value="TreeGrafter"/>
</dbReference>
<dbReference type="Proteomes" id="UP000326939">
    <property type="component" value="Chromosome 15"/>
</dbReference>
<keyword evidence="3" id="KW-0009">Actin-binding</keyword>
<organism evidence="6 7">
    <name type="scientific">Salix brachista</name>
    <dbReference type="NCBI Taxonomy" id="2182728"/>
    <lineage>
        <taxon>Eukaryota</taxon>
        <taxon>Viridiplantae</taxon>
        <taxon>Streptophyta</taxon>
        <taxon>Embryophyta</taxon>
        <taxon>Tracheophyta</taxon>
        <taxon>Spermatophyta</taxon>
        <taxon>Magnoliopsida</taxon>
        <taxon>eudicotyledons</taxon>
        <taxon>Gunneridae</taxon>
        <taxon>Pentapetalae</taxon>
        <taxon>rosids</taxon>
        <taxon>fabids</taxon>
        <taxon>Malpighiales</taxon>
        <taxon>Salicaceae</taxon>
        <taxon>Saliceae</taxon>
        <taxon>Salix</taxon>
    </lineage>
</organism>
<dbReference type="SMART" id="SM00033">
    <property type="entry name" value="CH"/>
    <property type="match status" value="1"/>
</dbReference>
<keyword evidence="7" id="KW-1185">Reference proteome</keyword>
<dbReference type="AlphaFoldDB" id="A0A5N5K4A5"/>
<comment type="subunit">
    <text evidence="1">Interacts with F-actin.</text>
</comment>
<dbReference type="Gene3D" id="1.10.418.10">
    <property type="entry name" value="Calponin-like domain"/>
    <property type="match status" value="4"/>
</dbReference>
<evidence type="ECO:0000313" key="6">
    <source>
        <dbReference type="EMBL" id="KAB5524703.1"/>
    </source>
</evidence>
<dbReference type="InterPro" id="IPR039959">
    <property type="entry name" value="Fimbrin/Plastin"/>
</dbReference>
<dbReference type="PANTHER" id="PTHR19961">
    <property type="entry name" value="FIMBRIN/PLASTIN"/>
    <property type="match status" value="1"/>
</dbReference>
<evidence type="ECO:0000259" key="5">
    <source>
        <dbReference type="PROSITE" id="PS50021"/>
    </source>
</evidence>